<accession>A0ABT3FW53</accession>
<name>A0ABT3FW53_9BACT</name>
<protein>
    <recommendedName>
        <fullName evidence="4">PEP-CTERM sorting domain-containing protein</fullName>
    </recommendedName>
</protein>
<comment type="caution">
    <text evidence="2">The sequence shown here is derived from an EMBL/GenBank/DDBJ whole genome shotgun (WGS) entry which is preliminary data.</text>
</comment>
<dbReference type="EMBL" id="JAPDDS010000019">
    <property type="protein sequence ID" value="MCW1887549.1"/>
    <property type="molecule type" value="Genomic_DNA"/>
</dbReference>
<evidence type="ECO:0000256" key="1">
    <source>
        <dbReference type="SAM" id="SignalP"/>
    </source>
</evidence>
<evidence type="ECO:0000313" key="3">
    <source>
        <dbReference type="Proteomes" id="UP001207930"/>
    </source>
</evidence>
<reference evidence="2 3" key="1">
    <citation type="submission" date="2022-10" db="EMBL/GenBank/DDBJ databases">
        <title>Luteolibacter flavescens strain MCCC 1K03193, whole genome shotgun sequencing project.</title>
        <authorList>
            <person name="Zhao G."/>
            <person name="Shen L."/>
        </authorList>
    </citation>
    <scope>NUCLEOTIDE SEQUENCE [LARGE SCALE GENOMIC DNA]</scope>
    <source>
        <strain evidence="2 3">MCCC 1K03193</strain>
    </source>
</reference>
<keyword evidence="3" id="KW-1185">Reference proteome</keyword>
<dbReference type="Proteomes" id="UP001207930">
    <property type="component" value="Unassembled WGS sequence"/>
</dbReference>
<proteinExistence type="predicted"/>
<gene>
    <name evidence="2" type="ORF">OKA04_22625</name>
</gene>
<evidence type="ECO:0000313" key="2">
    <source>
        <dbReference type="EMBL" id="MCW1887549.1"/>
    </source>
</evidence>
<dbReference type="RefSeq" id="WP_264503504.1">
    <property type="nucleotide sequence ID" value="NZ_JAPDDS010000019.1"/>
</dbReference>
<organism evidence="2 3">
    <name type="scientific">Luteolibacter flavescens</name>
    <dbReference type="NCBI Taxonomy" id="1859460"/>
    <lineage>
        <taxon>Bacteria</taxon>
        <taxon>Pseudomonadati</taxon>
        <taxon>Verrucomicrobiota</taxon>
        <taxon>Verrucomicrobiia</taxon>
        <taxon>Verrucomicrobiales</taxon>
        <taxon>Verrucomicrobiaceae</taxon>
        <taxon>Luteolibacter</taxon>
    </lineage>
</organism>
<evidence type="ECO:0008006" key="4">
    <source>
        <dbReference type="Google" id="ProtNLM"/>
    </source>
</evidence>
<keyword evidence="1" id="KW-0732">Signal</keyword>
<sequence>MRTRPLPLLLLLLGLVQPEVQAATSIIPTESAFATSGWGVPAAPYRRDVWSGSVLGISNADPYQMGEYMASPEGGGQQWQYELKSWEETTYLVFDKGSFGSASYVQSAILSVTTTGRAGAPAGIGDGMSIAAHALSDDPTKILYTSADPNAGVYNPASPSYDPSLDYSNNYGTFKLDHLGAIMGTVAHDSGFGLYDIDLTSMVNGWLADPDAEGAFALALTGRAEGNSPDAWLAIFAGNQVDAPFLTITTIPEPGAMTLASLVTVLVVGFRRRPR</sequence>
<feature type="signal peptide" evidence="1">
    <location>
        <begin position="1"/>
        <end position="22"/>
    </location>
</feature>
<feature type="chain" id="PRO_5045878698" description="PEP-CTERM sorting domain-containing protein" evidence="1">
    <location>
        <begin position="23"/>
        <end position="275"/>
    </location>
</feature>